<dbReference type="Proteomes" id="UP000196778">
    <property type="component" value="Unassembled WGS sequence"/>
</dbReference>
<reference evidence="2" key="1">
    <citation type="submission" date="2017-02" db="EMBL/GenBank/DDBJ databases">
        <authorList>
            <person name="Dridi B."/>
        </authorList>
    </citation>
    <scope>NUCLEOTIDE SEQUENCE [LARGE SCALE GENOMIC DNA]</scope>
    <source>
        <strain evidence="2">EB411</strain>
    </source>
</reference>
<name>A0A1R4JP75_9MICO</name>
<proteinExistence type="predicted"/>
<protein>
    <submittedName>
        <fullName evidence="1">Uncharacterized protein</fullName>
    </submittedName>
</protein>
<evidence type="ECO:0000313" key="2">
    <source>
        <dbReference type="Proteomes" id="UP000196778"/>
    </source>
</evidence>
<evidence type="ECO:0000313" key="1">
    <source>
        <dbReference type="EMBL" id="SJN33595.1"/>
    </source>
</evidence>
<organism evidence="1 2">
    <name type="scientific">Mycetocola reblochoni REB411</name>
    <dbReference type="NCBI Taxonomy" id="1255698"/>
    <lineage>
        <taxon>Bacteria</taxon>
        <taxon>Bacillati</taxon>
        <taxon>Actinomycetota</taxon>
        <taxon>Actinomycetes</taxon>
        <taxon>Micrococcales</taxon>
        <taxon>Microbacteriaceae</taxon>
        <taxon>Mycetocola</taxon>
    </lineage>
</organism>
<keyword evidence="2" id="KW-1185">Reference proteome</keyword>
<sequence length="117" mass="13021">MMPQIRTLSARRADARLELSAIVEHRARDGEDPAEFLPELPGIDEIVVRALVDEQLHSRGLAAEFALARLAAASHIEDAEEHRATVDRIELSVLRDIAELHPDLTRAVWSMIGRIGL</sequence>
<gene>
    <name evidence="1" type="ORF">FM119_08505</name>
</gene>
<dbReference type="EMBL" id="FUKR01000048">
    <property type="protein sequence ID" value="SJN33595.1"/>
    <property type="molecule type" value="Genomic_DNA"/>
</dbReference>
<dbReference type="AlphaFoldDB" id="A0A1R4JP75"/>
<accession>A0A1R4JP75</accession>